<dbReference type="Pfam" id="PF00176">
    <property type="entry name" value="SNF2-rel_dom"/>
    <property type="match status" value="1"/>
</dbReference>
<dbReference type="InterPro" id="IPR038718">
    <property type="entry name" value="SNF2-like_sf"/>
</dbReference>
<dbReference type="AlphaFoldDB" id="A0A7T8HIK2"/>
<dbReference type="PANTHER" id="PTHR45629">
    <property type="entry name" value="SNF2/RAD54 FAMILY MEMBER"/>
    <property type="match status" value="1"/>
</dbReference>
<dbReference type="InterPro" id="IPR050496">
    <property type="entry name" value="SNF2_RAD54_helicase_repair"/>
</dbReference>
<proteinExistence type="predicted"/>
<evidence type="ECO:0000313" key="2">
    <source>
        <dbReference type="EMBL" id="QQP50205.1"/>
    </source>
</evidence>
<dbReference type="GO" id="GO:0005524">
    <property type="term" value="F:ATP binding"/>
    <property type="evidence" value="ECO:0007669"/>
    <property type="project" value="InterPro"/>
</dbReference>
<sequence>RSKIDSPVKLSDSHSIPAPLAKSLRAYQIDGIRFLYSLYVDSNIGGGLLADEMGLGKTIQAIGLLTALSKKTNVGVIDANNKKIR</sequence>
<dbReference type="Gene3D" id="3.40.50.10810">
    <property type="entry name" value="Tandem AAA-ATPase domain"/>
    <property type="match status" value="1"/>
</dbReference>
<feature type="non-terminal residue" evidence="2">
    <location>
        <position position="1"/>
    </location>
</feature>
<protein>
    <recommendedName>
        <fullName evidence="1">SNF2 N-terminal domain-containing protein</fullName>
    </recommendedName>
</protein>
<organism evidence="2 3">
    <name type="scientific">Caligus rogercresseyi</name>
    <name type="common">Sea louse</name>
    <dbReference type="NCBI Taxonomy" id="217165"/>
    <lineage>
        <taxon>Eukaryota</taxon>
        <taxon>Metazoa</taxon>
        <taxon>Ecdysozoa</taxon>
        <taxon>Arthropoda</taxon>
        <taxon>Crustacea</taxon>
        <taxon>Multicrustacea</taxon>
        <taxon>Hexanauplia</taxon>
        <taxon>Copepoda</taxon>
        <taxon>Siphonostomatoida</taxon>
        <taxon>Caligidae</taxon>
        <taxon>Caligus</taxon>
    </lineage>
</organism>
<dbReference type="SUPFAM" id="SSF52540">
    <property type="entry name" value="P-loop containing nucleoside triphosphate hydrolases"/>
    <property type="match status" value="1"/>
</dbReference>
<feature type="domain" description="SNF2 N-terminal" evidence="1">
    <location>
        <begin position="27"/>
        <end position="73"/>
    </location>
</feature>
<reference evidence="3" key="1">
    <citation type="submission" date="2021-01" db="EMBL/GenBank/DDBJ databases">
        <title>Caligus Genome Assembly.</title>
        <authorList>
            <person name="Gallardo-Escarate C."/>
        </authorList>
    </citation>
    <scope>NUCLEOTIDE SEQUENCE [LARGE SCALE GENOMIC DNA]</scope>
</reference>
<evidence type="ECO:0000259" key="1">
    <source>
        <dbReference type="Pfam" id="PF00176"/>
    </source>
</evidence>
<accession>A0A7T8HIK2</accession>
<dbReference type="EMBL" id="CP045896">
    <property type="protein sequence ID" value="QQP50205.1"/>
    <property type="molecule type" value="Genomic_DNA"/>
</dbReference>
<dbReference type="PANTHER" id="PTHR45629:SF7">
    <property type="entry name" value="DNA EXCISION REPAIR PROTEIN ERCC-6-RELATED"/>
    <property type="match status" value="1"/>
</dbReference>
<keyword evidence="3" id="KW-1185">Reference proteome</keyword>
<dbReference type="InterPro" id="IPR027417">
    <property type="entry name" value="P-loop_NTPase"/>
</dbReference>
<feature type="non-terminal residue" evidence="2">
    <location>
        <position position="85"/>
    </location>
</feature>
<dbReference type="Proteomes" id="UP000595437">
    <property type="component" value="Chromosome 7"/>
</dbReference>
<name>A0A7T8HIK2_CALRO</name>
<evidence type="ECO:0000313" key="3">
    <source>
        <dbReference type="Proteomes" id="UP000595437"/>
    </source>
</evidence>
<dbReference type="InterPro" id="IPR000330">
    <property type="entry name" value="SNF2_N"/>
</dbReference>
<gene>
    <name evidence="2" type="ORF">FKW44_011131</name>
</gene>